<dbReference type="EMBL" id="JRXE01000014">
    <property type="protein sequence ID" value="KOC89685.1"/>
    <property type="molecule type" value="Genomic_DNA"/>
</dbReference>
<evidence type="ECO:0000313" key="4">
    <source>
        <dbReference type="Proteomes" id="UP000037088"/>
    </source>
</evidence>
<gene>
    <name evidence="1" type="ORF">NG42_11115</name>
    <name evidence="2" type="ORF">NG43_09490</name>
</gene>
<dbReference type="AlphaFoldDB" id="A0A0L7T301"/>
<dbReference type="EMBL" id="JRXF01000013">
    <property type="protein sequence ID" value="KOC93487.1"/>
    <property type="molecule type" value="Genomic_DNA"/>
</dbReference>
<evidence type="ECO:0000313" key="2">
    <source>
        <dbReference type="EMBL" id="KOC93487.1"/>
    </source>
</evidence>
<organism evidence="1 4">
    <name type="scientific">Winslowiella iniecta</name>
    <dbReference type="NCBI Taxonomy" id="1560201"/>
    <lineage>
        <taxon>Bacteria</taxon>
        <taxon>Pseudomonadati</taxon>
        <taxon>Pseudomonadota</taxon>
        <taxon>Gammaproteobacteria</taxon>
        <taxon>Enterobacterales</taxon>
        <taxon>Erwiniaceae</taxon>
        <taxon>Winslowiella</taxon>
    </lineage>
</organism>
<evidence type="ECO:0000313" key="3">
    <source>
        <dbReference type="Proteomes" id="UP000036851"/>
    </source>
</evidence>
<dbReference type="Proteomes" id="UP000036851">
    <property type="component" value="Unassembled WGS sequence"/>
</dbReference>
<sequence length="59" mass="6878">MLFSRMRTDCTLFHQFAAKKASYGSMIRRLQRLFSTLNGRVGEPLNILSQKFTILHKFA</sequence>
<evidence type="ECO:0000313" key="1">
    <source>
        <dbReference type="EMBL" id="KOC89685.1"/>
    </source>
</evidence>
<dbReference type="PATRIC" id="fig|1560201.3.peg.2366"/>
<accession>A0A0L7T301</accession>
<proteinExistence type="predicted"/>
<protein>
    <submittedName>
        <fullName evidence="1">Uncharacterized protein</fullName>
    </submittedName>
</protein>
<reference evidence="3 4" key="1">
    <citation type="journal article" date="2015" name="Int. J. Syst. Evol. Microbiol.">
        <title>Erwinia iniecta sp. nov., isolated from Russian wheat aphids (Diuraphis noxia).</title>
        <authorList>
            <person name="Campillo T."/>
            <person name="Luna E."/>
            <person name="Portier P."/>
            <person name="Fischer-Le Saux M."/>
            <person name="Lapitan N."/>
            <person name="Tisserat N.A."/>
            <person name="Leach J.E."/>
        </authorList>
    </citation>
    <scope>NUCLEOTIDE SEQUENCE [LARGE SCALE GENOMIC DNA]</scope>
    <source>
        <strain evidence="1 4">B120</strain>
        <strain evidence="2 3">B149</strain>
    </source>
</reference>
<name>A0A0L7T301_9GAMM</name>
<comment type="caution">
    <text evidence="1">The sequence shown here is derived from an EMBL/GenBank/DDBJ whole genome shotgun (WGS) entry which is preliminary data.</text>
</comment>
<dbReference type="Proteomes" id="UP000037088">
    <property type="component" value="Unassembled WGS sequence"/>
</dbReference>
<keyword evidence="4" id="KW-1185">Reference proteome</keyword>